<accession>A0A1E7DKC2</accession>
<keyword evidence="1" id="KW-0167">Capsid protein</keyword>
<dbReference type="RefSeq" id="WP_069939324.1">
    <property type="nucleotide sequence ID" value="NZ_MAMP01000024.1"/>
</dbReference>
<keyword evidence="1" id="KW-0946">Virion</keyword>
<dbReference type="AlphaFoldDB" id="A0A1E7DKC2"/>
<name>A0A1E7DKC2_9BACI</name>
<proteinExistence type="predicted"/>
<dbReference type="Pfam" id="PF10628">
    <property type="entry name" value="CotE"/>
    <property type="match status" value="1"/>
</dbReference>
<dbReference type="OrthoDB" id="2374983at2"/>
<reference evidence="1 2" key="1">
    <citation type="submission" date="2016-06" db="EMBL/GenBank/DDBJ databases">
        <title>Domibacillus iocasae genome sequencing.</title>
        <authorList>
            <person name="Verma A."/>
            <person name="Pal Y."/>
            <person name="Ojha A.K."/>
            <person name="Krishnamurthi S."/>
        </authorList>
    </citation>
    <scope>NUCLEOTIDE SEQUENCE [LARGE SCALE GENOMIC DNA]</scope>
    <source>
        <strain evidence="1 2">DSM 29979</strain>
    </source>
</reference>
<evidence type="ECO:0000313" key="2">
    <source>
        <dbReference type="Proteomes" id="UP000095658"/>
    </source>
</evidence>
<dbReference type="EMBL" id="MAMP01000024">
    <property type="protein sequence ID" value="OES43536.1"/>
    <property type="molecule type" value="Genomic_DNA"/>
</dbReference>
<protein>
    <submittedName>
        <fullName evidence="1">Spore coat protein</fullName>
    </submittedName>
</protein>
<gene>
    <name evidence="1" type="ORF">BA724_10535</name>
</gene>
<keyword evidence="2" id="KW-1185">Reference proteome</keyword>
<comment type="caution">
    <text evidence="1">The sequence shown here is derived from an EMBL/GenBank/DDBJ whole genome shotgun (WGS) entry which is preliminary data.</text>
</comment>
<sequence length="166" mass="19224">MSQYREIITKSVVAKGRKYTQTHHTILPPNKPSGILGCWIINHEYKAKKSGKKVDVFGTYEINVWYSYQNHTKTAVVTDKVEYKDVINLTYRDDDCEGDDDVWVKVLQQPNCQEAVISESGTKINVQAERELTVEVTGETKVTVAFHDYEDEWDCERETAEEHYDK</sequence>
<dbReference type="STRING" id="1714016.BA724_10535"/>
<organism evidence="1 2">
    <name type="scientific">Domibacillus iocasae</name>
    <dbReference type="NCBI Taxonomy" id="1714016"/>
    <lineage>
        <taxon>Bacteria</taxon>
        <taxon>Bacillati</taxon>
        <taxon>Bacillota</taxon>
        <taxon>Bacilli</taxon>
        <taxon>Bacillales</taxon>
        <taxon>Bacillaceae</taxon>
        <taxon>Domibacillus</taxon>
    </lineage>
</organism>
<evidence type="ECO:0000313" key="1">
    <source>
        <dbReference type="EMBL" id="OES43536.1"/>
    </source>
</evidence>
<dbReference type="Proteomes" id="UP000095658">
    <property type="component" value="Unassembled WGS sequence"/>
</dbReference>
<dbReference type="InterPro" id="IPR018901">
    <property type="entry name" value="Spore_coat_CotE"/>
</dbReference>